<evidence type="ECO:0000256" key="2">
    <source>
        <dbReference type="ARBA" id="ARBA00022741"/>
    </source>
</evidence>
<accession>A0A1I2E901</accession>
<dbReference type="GO" id="GO:0005524">
    <property type="term" value="F:ATP binding"/>
    <property type="evidence" value="ECO:0007669"/>
    <property type="project" value="UniProtKB-KW"/>
</dbReference>
<feature type="region of interest" description="Disordered" evidence="4">
    <location>
        <begin position="793"/>
        <end position="814"/>
    </location>
</feature>
<dbReference type="InterPro" id="IPR027417">
    <property type="entry name" value="P-loop_NTPase"/>
</dbReference>
<dbReference type="InterPro" id="IPR003593">
    <property type="entry name" value="AAA+_ATPase"/>
</dbReference>
<keyword evidence="3" id="KW-0067">ATP-binding</keyword>
<evidence type="ECO:0000256" key="1">
    <source>
        <dbReference type="ARBA" id="ARBA00010378"/>
    </source>
</evidence>
<dbReference type="InterPro" id="IPR012334">
    <property type="entry name" value="Pectin_lyas_fold"/>
</dbReference>
<dbReference type="PRINTS" id="PR00819">
    <property type="entry name" value="CBXCFQXSUPER"/>
</dbReference>
<dbReference type="Proteomes" id="UP000199323">
    <property type="component" value="Unassembled WGS sequence"/>
</dbReference>
<protein>
    <submittedName>
        <fullName evidence="6">Right handed beta helix region</fullName>
    </submittedName>
</protein>
<dbReference type="Pfam" id="PF17866">
    <property type="entry name" value="AAA_lid_6"/>
    <property type="match status" value="1"/>
</dbReference>
<dbReference type="Gene3D" id="3.40.50.300">
    <property type="entry name" value="P-loop containing nucleotide triphosphate hydrolases"/>
    <property type="match status" value="1"/>
</dbReference>
<reference evidence="6 7" key="1">
    <citation type="submission" date="2016-10" db="EMBL/GenBank/DDBJ databases">
        <authorList>
            <person name="de Groot N.N."/>
        </authorList>
    </citation>
    <scope>NUCLEOTIDE SEQUENCE [LARGE SCALE GENOMIC DNA]</scope>
    <source>
        <strain evidence="6 7">CGMCC 4.3510</strain>
    </source>
</reference>
<dbReference type="InterPro" id="IPR000641">
    <property type="entry name" value="CbxX/CfxQ"/>
</dbReference>
<evidence type="ECO:0000313" key="7">
    <source>
        <dbReference type="Proteomes" id="UP000199323"/>
    </source>
</evidence>
<dbReference type="FunFam" id="3.40.50.300:FF:000216">
    <property type="entry name" value="Type VII secretion ATPase EccA"/>
    <property type="match status" value="1"/>
</dbReference>
<dbReference type="PANTHER" id="PTHR43392">
    <property type="entry name" value="AAA-TYPE ATPASE FAMILY PROTEIN / ANKYRIN REPEAT FAMILY PROTEIN"/>
    <property type="match status" value="1"/>
</dbReference>
<dbReference type="Gene3D" id="2.160.20.10">
    <property type="entry name" value="Single-stranded right-handed beta-helix, Pectin lyase-like"/>
    <property type="match status" value="2"/>
</dbReference>
<evidence type="ECO:0000313" key="6">
    <source>
        <dbReference type="EMBL" id="SFE89109.1"/>
    </source>
</evidence>
<feature type="domain" description="AAA+ ATPase" evidence="5">
    <location>
        <begin position="575"/>
        <end position="716"/>
    </location>
</feature>
<evidence type="ECO:0000256" key="3">
    <source>
        <dbReference type="ARBA" id="ARBA00022840"/>
    </source>
</evidence>
<dbReference type="GO" id="GO:0016887">
    <property type="term" value="F:ATP hydrolysis activity"/>
    <property type="evidence" value="ECO:0007669"/>
    <property type="project" value="InterPro"/>
</dbReference>
<dbReference type="STRING" id="380248.SAMN05216251_10679"/>
<dbReference type="RefSeq" id="WP_093713475.1">
    <property type="nucleotide sequence ID" value="NZ_FONG01000006.1"/>
</dbReference>
<dbReference type="AlphaFoldDB" id="A0A1I2E901"/>
<feature type="region of interest" description="Disordered" evidence="4">
    <location>
        <begin position="488"/>
        <end position="530"/>
    </location>
</feature>
<organism evidence="6 7">
    <name type="scientific">Actinacidiphila alni</name>
    <dbReference type="NCBI Taxonomy" id="380248"/>
    <lineage>
        <taxon>Bacteria</taxon>
        <taxon>Bacillati</taxon>
        <taxon>Actinomycetota</taxon>
        <taxon>Actinomycetes</taxon>
        <taxon>Kitasatosporales</taxon>
        <taxon>Streptomycetaceae</taxon>
        <taxon>Actinacidiphila</taxon>
    </lineage>
</organism>
<dbReference type="InterPro" id="IPR011050">
    <property type="entry name" value="Pectin_lyase_fold/virulence"/>
</dbReference>
<dbReference type="PANTHER" id="PTHR43392:SF2">
    <property type="entry name" value="AAA-TYPE ATPASE FAMILY PROTEIN _ ANKYRIN REPEAT FAMILY PROTEIN"/>
    <property type="match status" value="1"/>
</dbReference>
<dbReference type="SUPFAM" id="SSF52540">
    <property type="entry name" value="P-loop containing nucleoside triphosphate hydrolases"/>
    <property type="match status" value="2"/>
</dbReference>
<keyword evidence="7" id="KW-1185">Reference proteome</keyword>
<dbReference type="InterPro" id="IPR003959">
    <property type="entry name" value="ATPase_AAA_core"/>
</dbReference>
<keyword evidence="2" id="KW-0547">Nucleotide-binding</keyword>
<evidence type="ECO:0000256" key="4">
    <source>
        <dbReference type="SAM" id="MobiDB-lite"/>
    </source>
</evidence>
<dbReference type="InterPro" id="IPR039448">
    <property type="entry name" value="Beta_helix"/>
</dbReference>
<gene>
    <name evidence="6" type="ORF">SAMN05216251_10679</name>
</gene>
<dbReference type="SMART" id="SM00710">
    <property type="entry name" value="PbH1"/>
    <property type="match status" value="9"/>
</dbReference>
<dbReference type="InterPro" id="IPR041627">
    <property type="entry name" value="AAA_lid_6"/>
</dbReference>
<dbReference type="Pfam" id="PF13229">
    <property type="entry name" value="Beta_helix"/>
    <property type="match status" value="2"/>
</dbReference>
<feature type="region of interest" description="Disordered" evidence="4">
    <location>
        <begin position="1056"/>
        <end position="1094"/>
    </location>
</feature>
<dbReference type="OrthoDB" id="9806903at2"/>
<dbReference type="Gene3D" id="1.10.8.60">
    <property type="match status" value="1"/>
</dbReference>
<dbReference type="Pfam" id="PF00004">
    <property type="entry name" value="AAA"/>
    <property type="match status" value="1"/>
</dbReference>
<dbReference type="CDD" id="cd00009">
    <property type="entry name" value="AAA"/>
    <property type="match status" value="1"/>
</dbReference>
<dbReference type="InterPro" id="IPR050773">
    <property type="entry name" value="CbxX/CfxQ_RuBisCO_ESX"/>
</dbReference>
<proteinExistence type="inferred from homology"/>
<comment type="similarity">
    <text evidence="1">Belongs to the CbxX/CfxQ family.</text>
</comment>
<dbReference type="SMART" id="SM00382">
    <property type="entry name" value="AAA"/>
    <property type="match status" value="1"/>
</dbReference>
<evidence type="ECO:0000259" key="5">
    <source>
        <dbReference type="SMART" id="SM00382"/>
    </source>
</evidence>
<name>A0A1I2E901_9ACTN</name>
<dbReference type="InterPro" id="IPR006626">
    <property type="entry name" value="PbH1"/>
</dbReference>
<dbReference type="SUPFAM" id="SSF51126">
    <property type="entry name" value="Pectin lyase-like"/>
    <property type="match status" value="2"/>
</dbReference>
<feature type="compositionally biased region" description="Gly residues" evidence="4">
    <location>
        <begin position="493"/>
        <end position="503"/>
    </location>
</feature>
<dbReference type="EMBL" id="FONG01000006">
    <property type="protein sequence ID" value="SFE89109.1"/>
    <property type="molecule type" value="Genomic_DNA"/>
</dbReference>
<sequence length="1094" mass="112710">MNRQVLVVSPDRPGAYRSPAEALADAADGALITIGPGRYDGALHVVRAVTLAAEDRGGTVELHAATGSTVVVDAEAVQMSGLTLTGADPEAPVLDVRRGQAALDGCRVTGAAWTSVLAWDAGTVALRDCHIGNTRGAGVVVTSGGGNIIERSTVAEAGSSAVVVAEQGRLVLRSSTLDRPTGNGLCVNGQGSAVVEDTRITGSRKPALAVEQQGSATLTKVAISGSGALDAFLAGSGAISLTDCSLTGSLGGSVYVKESAPVLTGCVVSGAAQGGIQAAAEARLVLERCQVADVPVGLIAEDGAEVSAVDLTVRNAATCAVRLTGGAARFERLSVSEGGGVRAAGGARLELSGAEITAAGPHCVDLDEKAVARLSGVRLSSGGGACLSVAGSARAELDDSTLHGGAAVIGTDGEVSARDSEFSGSDGDGVLLTGGSLTAVGCRVHGARSNGVKVASGSRAELSNCTIRDNGGEAIASDDDTQVAVHDCDLHDNGGGSSRGGGPRTAVASAGDGGGSGPRPAAPAEFRDGAVGGGPLSELQALVGLESVKREVTGLIDLNKMTNRRMEMGLPMPPMSRHLVFAGPPGTGKTTVARLYGAVLAELGVLREGHIVEVARADLVAQIIGGTAIKTTEVFNRALGGVLFIDEAYTLTNQSRGTGPDFGQEAVETLMKLMEDHRDEIVVIVAGYSALMDQFLSSNPGMASRFARTVEFPNYEPDELVTIVRGLCAKHYYELDEGALEALDRYFVEIPKGETFGNGRVARKVFEEMIGRQATRLSGQSQHDDSALSILTAEDVTPPPGGSAGAGGEPELPDLPGLRRLAGLTGLDGARSALRARLRALAAVGSRPAGPERVEPLPVRANVVIEGAAGNGRRALAALYGRCLAELGLLPTGATRHVRLSSLPARWPEQPLLRLASALEETAGGVLALEWTEAFEQRSPQSREAVLAALGRVVSAPGDTVLALLGTPEHLLGLMRERTDVAEGFAEYVRLEPYTPEQSVELVRRRLRDYGFQFDEEVAVSLRETFGRSPFPVTAHQAHRLAENLAATAKSRAVTLADLPRRAPESSPVLAPDEASQAPRPQPPSQRPEPLVST</sequence>